<keyword evidence="3" id="KW-1185">Reference proteome</keyword>
<dbReference type="PROSITE" id="PS51257">
    <property type="entry name" value="PROKAR_LIPOPROTEIN"/>
    <property type="match status" value="1"/>
</dbReference>
<name>A0ABT2Y7K2_9MOLU</name>
<dbReference type="EMBL" id="JAOVQM010000008">
    <property type="protein sequence ID" value="MCV2232711.1"/>
    <property type="molecule type" value="Genomic_DNA"/>
</dbReference>
<organism evidence="2 3">
    <name type="scientific">Paracholeplasma manati</name>
    <dbReference type="NCBI Taxonomy" id="591373"/>
    <lineage>
        <taxon>Bacteria</taxon>
        <taxon>Bacillati</taxon>
        <taxon>Mycoplasmatota</taxon>
        <taxon>Mollicutes</taxon>
        <taxon>Acholeplasmatales</taxon>
        <taxon>Acholeplasmataceae</taxon>
        <taxon>Paracholeplasma</taxon>
    </lineage>
</organism>
<dbReference type="RefSeq" id="WP_263608900.1">
    <property type="nucleotide sequence ID" value="NZ_JAOVQM010000008.1"/>
</dbReference>
<accession>A0ABT2Y7K2</accession>
<evidence type="ECO:0000313" key="2">
    <source>
        <dbReference type="EMBL" id="MCV2232711.1"/>
    </source>
</evidence>
<sequence length="154" mass="17048">MKKLFLMLMLMVFGLALVGCQDDNNPIDDPVVVDDTYILLMEAEDLSGMASKTKVVITEDGSLNLPTTYKGVNITYTSRLPEIISNTGEVTRPSTCWIESRDQQGISRQDLVGLNDNWPVVLDVTLTLNGQTRTAKLLFVVAPREGFTCNNYKG</sequence>
<reference evidence="2" key="1">
    <citation type="submission" date="2022-09" db="EMBL/GenBank/DDBJ databases">
        <title>Novel Mycoplasma species identified in domestic and wild animals.</title>
        <authorList>
            <person name="Volokhov D.V."/>
            <person name="Furtak V.A."/>
            <person name="Zagorodnyaya T.A."/>
        </authorList>
    </citation>
    <scope>NUCLEOTIDE SEQUENCE</scope>
    <source>
        <strain evidence="2">Oakley</strain>
    </source>
</reference>
<proteinExistence type="predicted"/>
<gene>
    <name evidence="2" type="ORF">N7548_07755</name>
</gene>
<feature type="signal peptide" evidence="1">
    <location>
        <begin position="1"/>
        <end position="18"/>
    </location>
</feature>
<protein>
    <submittedName>
        <fullName evidence="2">Uncharacterized protein</fullName>
    </submittedName>
</protein>
<feature type="chain" id="PRO_5046232089" evidence="1">
    <location>
        <begin position="19"/>
        <end position="154"/>
    </location>
</feature>
<evidence type="ECO:0000313" key="3">
    <source>
        <dbReference type="Proteomes" id="UP001177160"/>
    </source>
</evidence>
<comment type="caution">
    <text evidence="2">The sequence shown here is derived from an EMBL/GenBank/DDBJ whole genome shotgun (WGS) entry which is preliminary data.</text>
</comment>
<evidence type="ECO:0000256" key="1">
    <source>
        <dbReference type="SAM" id="SignalP"/>
    </source>
</evidence>
<keyword evidence="1" id="KW-0732">Signal</keyword>
<dbReference type="Proteomes" id="UP001177160">
    <property type="component" value="Unassembled WGS sequence"/>
</dbReference>